<dbReference type="NCBIfam" id="TIGR00608">
    <property type="entry name" value="radc"/>
    <property type="match status" value="1"/>
</dbReference>
<accession>A0A6L5Y067</accession>
<dbReference type="InterPro" id="IPR037518">
    <property type="entry name" value="MPN"/>
</dbReference>
<evidence type="ECO:0000313" key="10">
    <source>
        <dbReference type="Proteomes" id="UP000482209"/>
    </source>
</evidence>
<keyword evidence="6" id="KW-0482">Metalloprotease</keyword>
<dbReference type="EMBL" id="VUMT01000017">
    <property type="protein sequence ID" value="MSS64372.1"/>
    <property type="molecule type" value="Genomic_DNA"/>
</dbReference>
<proteinExistence type="inferred from homology"/>
<evidence type="ECO:0000256" key="6">
    <source>
        <dbReference type="ARBA" id="ARBA00023049"/>
    </source>
</evidence>
<reference evidence="9 10" key="1">
    <citation type="submission" date="2019-08" db="EMBL/GenBank/DDBJ databases">
        <title>In-depth cultivation of the pig gut microbiome towards novel bacterial diversity and tailored functional studies.</title>
        <authorList>
            <person name="Wylensek D."/>
            <person name="Hitch T.C.A."/>
            <person name="Clavel T."/>
        </authorList>
    </citation>
    <scope>NUCLEOTIDE SEQUENCE [LARGE SCALE GENOMIC DNA]</scope>
    <source>
        <strain evidence="9 10">WCA-693-APC-MOT-I</strain>
    </source>
</reference>
<evidence type="ECO:0000313" key="9">
    <source>
        <dbReference type="EMBL" id="MSS64372.1"/>
    </source>
</evidence>
<dbReference type="GO" id="GO:0006508">
    <property type="term" value="P:proteolysis"/>
    <property type="evidence" value="ECO:0007669"/>
    <property type="project" value="UniProtKB-KW"/>
</dbReference>
<gene>
    <name evidence="9" type="ORF">FYJ58_10875</name>
</gene>
<dbReference type="GO" id="GO:0046872">
    <property type="term" value="F:metal ion binding"/>
    <property type="evidence" value="ECO:0007669"/>
    <property type="project" value="UniProtKB-KW"/>
</dbReference>
<evidence type="ECO:0000256" key="1">
    <source>
        <dbReference type="ARBA" id="ARBA00010243"/>
    </source>
</evidence>
<dbReference type="Pfam" id="PF20582">
    <property type="entry name" value="UPF0758_N"/>
    <property type="match status" value="1"/>
</dbReference>
<dbReference type="InterPro" id="IPR046778">
    <property type="entry name" value="UPF0758_N"/>
</dbReference>
<comment type="similarity">
    <text evidence="1 7">Belongs to the UPF0758 family.</text>
</comment>
<keyword evidence="2" id="KW-0645">Protease</keyword>
<evidence type="ECO:0000259" key="8">
    <source>
        <dbReference type="PROSITE" id="PS50249"/>
    </source>
</evidence>
<dbReference type="PROSITE" id="PS50249">
    <property type="entry name" value="MPN"/>
    <property type="match status" value="1"/>
</dbReference>
<organism evidence="9 10">
    <name type="scientific">Velocimicrobium porci</name>
    <dbReference type="NCBI Taxonomy" id="2606634"/>
    <lineage>
        <taxon>Bacteria</taxon>
        <taxon>Bacillati</taxon>
        <taxon>Bacillota</taxon>
        <taxon>Clostridia</taxon>
        <taxon>Lachnospirales</taxon>
        <taxon>Lachnospiraceae</taxon>
        <taxon>Velocimicrobium</taxon>
    </lineage>
</organism>
<dbReference type="InterPro" id="IPR020891">
    <property type="entry name" value="UPF0758_CS"/>
</dbReference>
<dbReference type="Pfam" id="PF04002">
    <property type="entry name" value="RadC"/>
    <property type="match status" value="1"/>
</dbReference>
<comment type="caution">
    <text evidence="9">The sequence shown here is derived from an EMBL/GenBank/DDBJ whole genome shotgun (WGS) entry which is preliminary data.</text>
</comment>
<dbReference type="AlphaFoldDB" id="A0A6L5Y067"/>
<dbReference type="InterPro" id="IPR001405">
    <property type="entry name" value="UPF0758"/>
</dbReference>
<keyword evidence="4" id="KW-0378">Hydrolase</keyword>
<evidence type="ECO:0000256" key="5">
    <source>
        <dbReference type="ARBA" id="ARBA00022833"/>
    </source>
</evidence>
<dbReference type="Proteomes" id="UP000482209">
    <property type="component" value="Unassembled WGS sequence"/>
</dbReference>
<dbReference type="Gene3D" id="3.40.140.10">
    <property type="entry name" value="Cytidine Deaminase, domain 2"/>
    <property type="match status" value="1"/>
</dbReference>
<name>A0A6L5Y067_9FIRM</name>
<dbReference type="NCBIfam" id="NF000642">
    <property type="entry name" value="PRK00024.1"/>
    <property type="match status" value="1"/>
</dbReference>
<dbReference type="RefSeq" id="WP_154519763.1">
    <property type="nucleotide sequence ID" value="NZ_VUMT01000017.1"/>
</dbReference>
<dbReference type="CDD" id="cd08071">
    <property type="entry name" value="MPN_DUF2466"/>
    <property type="match status" value="1"/>
</dbReference>
<evidence type="ECO:0000256" key="4">
    <source>
        <dbReference type="ARBA" id="ARBA00022801"/>
    </source>
</evidence>
<sequence length="232" mass="25856">MKQVHITVKNLPSSERPYEKMEHYGAGVLSDAELLAIIIRTGTNGERSVDVASRILKTANNVNGLLGLNQMSIRELMTINGIGRVKAIQLKAVFELARRISKATKNQTSCFTSPRQIADYYMEDMRHLQHEEILLIMMNSKSQIVKEERISVGTVNASILSPREVYVCALKNSAVHIVLIHNHPSGDPTPSKEDIQITKKIKDAGKLIGIGLMDHIIIGDNKYVSLREKGFL</sequence>
<evidence type="ECO:0000256" key="3">
    <source>
        <dbReference type="ARBA" id="ARBA00022723"/>
    </source>
</evidence>
<dbReference type="PANTHER" id="PTHR30471">
    <property type="entry name" value="DNA REPAIR PROTEIN RADC"/>
    <property type="match status" value="1"/>
</dbReference>
<dbReference type="PANTHER" id="PTHR30471:SF3">
    <property type="entry name" value="UPF0758 PROTEIN YEES-RELATED"/>
    <property type="match status" value="1"/>
</dbReference>
<protein>
    <submittedName>
        <fullName evidence="9">JAB domain-containing protein</fullName>
    </submittedName>
</protein>
<keyword evidence="3" id="KW-0479">Metal-binding</keyword>
<dbReference type="PROSITE" id="PS01302">
    <property type="entry name" value="UPF0758"/>
    <property type="match status" value="1"/>
</dbReference>
<dbReference type="GO" id="GO:0008237">
    <property type="term" value="F:metallopeptidase activity"/>
    <property type="evidence" value="ECO:0007669"/>
    <property type="project" value="UniProtKB-KW"/>
</dbReference>
<feature type="domain" description="MPN" evidence="8">
    <location>
        <begin position="110"/>
        <end position="232"/>
    </location>
</feature>
<evidence type="ECO:0000256" key="7">
    <source>
        <dbReference type="RuleBase" id="RU003797"/>
    </source>
</evidence>
<keyword evidence="5" id="KW-0862">Zinc</keyword>
<keyword evidence="10" id="KW-1185">Reference proteome</keyword>
<dbReference type="InterPro" id="IPR025657">
    <property type="entry name" value="RadC_JAB"/>
</dbReference>
<evidence type="ECO:0000256" key="2">
    <source>
        <dbReference type="ARBA" id="ARBA00022670"/>
    </source>
</evidence>